<sequence length="133" mass="15311">MSILNTDASLSPSSVYNYSFKVNPITGARKDKKILNSAFHLNVLRAQGLKKRLKTTQRSSSVEHAHSEQRKLMMTASSSFIKKKLMEKTEIRKGLKLFNKDYWKKRFSPNKESSYMASFKPPTKNDESNKCMN</sequence>
<dbReference type="EMBL" id="CAMPGE010014052">
    <property type="protein sequence ID" value="CAI2372749.1"/>
    <property type="molecule type" value="Genomic_DNA"/>
</dbReference>
<name>A0AAD1XHF5_EUPCR</name>
<evidence type="ECO:0000313" key="2">
    <source>
        <dbReference type="EMBL" id="CAI2372749.1"/>
    </source>
</evidence>
<dbReference type="Proteomes" id="UP001295684">
    <property type="component" value="Unassembled WGS sequence"/>
</dbReference>
<organism evidence="2 3">
    <name type="scientific">Euplotes crassus</name>
    <dbReference type="NCBI Taxonomy" id="5936"/>
    <lineage>
        <taxon>Eukaryota</taxon>
        <taxon>Sar</taxon>
        <taxon>Alveolata</taxon>
        <taxon>Ciliophora</taxon>
        <taxon>Intramacronucleata</taxon>
        <taxon>Spirotrichea</taxon>
        <taxon>Hypotrichia</taxon>
        <taxon>Euplotida</taxon>
        <taxon>Euplotidae</taxon>
        <taxon>Moneuplotes</taxon>
    </lineage>
</organism>
<accession>A0AAD1XHF5</accession>
<proteinExistence type="predicted"/>
<keyword evidence="3" id="KW-1185">Reference proteome</keyword>
<protein>
    <submittedName>
        <fullName evidence="2">Uncharacterized protein</fullName>
    </submittedName>
</protein>
<feature type="compositionally biased region" description="Basic and acidic residues" evidence="1">
    <location>
        <begin position="123"/>
        <end position="133"/>
    </location>
</feature>
<comment type="caution">
    <text evidence="2">The sequence shown here is derived from an EMBL/GenBank/DDBJ whole genome shotgun (WGS) entry which is preliminary data.</text>
</comment>
<reference evidence="2" key="1">
    <citation type="submission" date="2023-07" db="EMBL/GenBank/DDBJ databases">
        <authorList>
            <consortium name="AG Swart"/>
            <person name="Singh M."/>
            <person name="Singh A."/>
            <person name="Seah K."/>
            <person name="Emmerich C."/>
        </authorList>
    </citation>
    <scope>NUCLEOTIDE SEQUENCE</scope>
    <source>
        <strain evidence="2">DP1</strain>
    </source>
</reference>
<gene>
    <name evidence="2" type="ORF">ECRASSUSDP1_LOCUS14082</name>
</gene>
<feature type="region of interest" description="Disordered" evidence="1">
    <location>
        <begin position="112"/>
        <end position="133"/>
    </location>
</feature>
<evidence type="ECO:0000256" key="1">
    <source>
        <dbReference type="SAM" id="MobiDB-lite"/>
    </source>
</evidence>
<evidence type="ECO:0000313" key="3">
    <source>
        <dbReference type="Proteomes" id="UP001295684"/>
    </source>
</evidence>
<dbReference type="AlphaFoldDB" id="A0AAD1XHF5"/>